<proteinExistence type="predicted"/>
<evidence type="ECO:0000313" key="5">
    <source>
        <dbReference type="EMBL" id="MFC1572085.1"/>
    </source>
</evidence>
<gene>
    <name evidence="5" type="ORF">ACFL6M_00645</name>
</gene>
<dbReference type="PANTHER" id="PTHR43255">
    <property type="entry name" value="IRON-SULFUR-BINDING OXIDOREDUCTASE FADF-RELATED-RELATED"/>
    <property type="match status" value="1"/>
</dbReference>
<evidence type="ECO:0000259" key="4">
    <source>
        <dbReference type="Pfam" id="PF13183"/>
    </source>
</evidence>
<accession>A0ABV6YIH7</accession>
<comment type="caution">
    <text evidence="5">The sequence shown here is derived from an EMBL/GenBank/DDBJ whole genome shotgun (WGS) entry which is preliminary data.</text>
</comment>
<reference evidence="5 6" key="1">
    <citation type="submission" date="2024-09" db="EMBL/GenBank/DDBJ databases">
        <authorList>
            <person name="D'Angelo T."/>
        </authorList>
    </citation>
    <scope>NUCLEOTIDE SEQUENCE [LARGE SCALE GENOMIC DNA]</scope>
    <source>
        <strain evidence="5">SAG AM-320-E07</strain>
    </source>
</reference>
<dbReference type="Proteomes" id="UP001593833">
    <property type="component" value="Unassembled WGS sequence"/>
</dbReference>
<feature type="domain" description="4Fe-4S ferredoxin-type" evidence="4">
    <location>
        <begin position="25"/>
        <end position="88"/>
    </location>
</feature>
<keyword evidence="2" id="KW-0408">Iron</keyword>
<keyword evidence="6" id="KW-1185">Reference proteome</keyword>
<name>A0ABV6YIH7_UNCEI</name>
<sequence>MPPRTLRIDLAARKRLLDMLGGNRVSYCYQCGACVGDCPSARFYEGFNPREIMLTAMMGGLEPLLAQDSIIWKCSNCYNCYERCPQDVRPVEVIIAIKNLVREDGKQPHEVDAVYEMIVKTGRSAPVLASLNRKREQMGLPPLSKIDIEEIRTILQPDEPGDES</sequence>
<dbReference type="Gene3D" id="1.10.1060.10">
    <property type="entry name" value="Alpha-helical ferredoxin"/>
    <property type="match status" value="1"/>
</dbReference>
<dbReference type="PROSITE" id="PS00198">
    <property type="entry name" value="4FE4S_FER_1"/>
    <property type="match status" value="1"/>
</dbReference>
<keyword evidence="1" id="KW-0479">Metal-binding</keyword>
<dbReference type="Pfam" id="PF13183">
    <property type="entry name" value="Fer4_8"/>
    <property type="match status" value="1"/>
</dbReference>
<dbReference type="SUPFAM" id="SSF46548">
    <property type="entry name" value="alpha-helical ferredoxin"/>
    <property type="match status" value="1"/>
</dbReference>
<dbReference type="PANTHER" id="PTHR43255:SF2">
    <property type="entry name" value="HETERODISULFIDE REDUCTASE RELATED PROTEIN"/>
    <property type="match status" value="1"/>
</dbReference>
<organism evidence="5 6">
    <name type="scientific">Eiseniibacteriota bacterium</name>
    <dbReference type="NCBI Taxonomy" id="2212470"/>
    <lineage>
        <taxon>Bacteria</taxon>
        <taxon>Candidatus Eiseniibacteriota</taxon>
    </lineage>
</organism>
<protein>
    <submittedName>
        <fullName evidence="5">4Fe-4S dicluster domain-containing protein</fullName>
    </submittedName>
</protein>
<keyword evidence="3" id="KW-0411">Iron-sulfur</keyword>
<evidence type="ECO:0000313" key="6">
    <source>
        <dbReference type="Proteomes" id="UP001593833"/>
    </source>
</evidence>
<dbReference type="InterPro" id="IPR017896">
    <property type="entry name" value="4Fe4S_Fe-S-bd"/>
</dbReference>
<dbReference type="InterPro" id="IPR009051">
    <property type="entry name" value="Helical_ferredxn"/>
</dbReference>
<dbReference type="InterPro" id="IPR017900">
    <property type="entry name" value="4Fe4S_Fe_S_CS"/>
</dbReference>
<dbReference type="EMBL" id="JBHPKH010000003">
    <property type="protein sequence ID" value="MFC1572085.1"/>
    <property type="molecule type" value="Genomic_DNA"/>
</dbReference>
<evidence type="ECO:0000256" key="3">
    <source>
        <dbReference type="ARBA" id="ARBA00023014"/>
    </source>
</evidence>
<evidence type="ECO:0000256" key="1">
    <source>
        <dbReference type="ARBA" id="ARBA00022723"/>
    </source>
</evidence>
<dbReference type="InterPro" id="IPR051460">
    <property type="entry name" value="HdrC_iron-sulfur_subunit"/>
</dbReference>
<evidence type="ECO:0000256" key="2">
    <source>
        <dbReference type="ARBA" id="ARBA00023004"/>
    </source>
</evidence>